<comment type="catalytic activity">
    <reaction evidence="1">
        <text>ATP + protein L-histidine = ADP + protein N-phospho-L-histidine.</text>
        <dbReference type="EC" id="2.7.13.3"/>
    </reaction>
</comment>
<keyword evidence="8" id="KW-1133">Transmembrane helix</keyword>
<dbReference type="Proteomes" id="UP001281656">
    <property type="component" value="Unassembled WGS sequence"/>
</dbReference>
<dbReference type="InterPro" id="IPR005467">
    <property type="entry name" value="His_kinase_dom"/>
</dbReference>
<feature type="domain" description="Histidine kinase" evidence="9">
    <location>
        <begin position="199"/>
        <end position="416"/>
    </location>
</feature>
<keyword evidence="8" id="KW-0472">Membrane</keyword>
<proteinExistence type="predicted"/>
<dbReference type="SMART" id="SM00387">
    <property type="entry name" value="HATPase_c"/>
    <property type="match status" value="1"/>
</dbReference>
<evidence type="ECO:0000256" key="8">
    <source>
        <dbReference type="SAM" id="Phobius"/>
    </source>
</evidence>
<dbReference type="PANTHER" id="PTHR45453">
    <property type="entry name" value="PHOSPHATE REGULON SENSOR PROTEIN PHOR"/>
    <property type="match status" value="1"/>
</dbReference>
<dbReference type="EC" id="2.7.13.3" evidence="3"/>
<keyword evidence="5" id="KW-0808">Transferase</keyword>
<comment type="subcellular location">
    <subcellularLocation>
        <location evidence="2">Membrane</location>
    </subcellularLocation>
</comment>
<dbReference type="GO" id="GO:0016301">
    <property type="term" value="F:kinase activity"/>
    <property type="evidence" value="ECO:0007669"/>
    <property type="project" value="UniProtKB-KW"/>
</dbReference>
<dbReference type="CDD" id="cd00082">
    <property type="entry name" value="HisKA"/>
    <property type="match status" value="1"/>
</dbReference>
<dbReference type="SUPFAM" id="SSF47384">
    <property type="entry name" value="Homodimeric domain of signal transducing histidine kinase"/>
    <property type="match status" value="1"/>
</dbReference>
<gene>
    <name evidence="10" type="ORF">P8V03_18340</name>
</gene>
<dbReference type="Gene3D" id="3.30.565.10">
    <property type="entry name" value="Histidine kinase-like ATPase, C-terminal domain"/>
    <property type="match status" value="1"/>
</dbReference>
<dbReference type="PANTHER" id="PTHR45453:SF1">
    <property type="entry name" value="PHOSPHATE REGULON SENSOR PROTEIN PHOR"/>
    <property type="match status" value="1"/>
</dbReference>
<accession>A0ABU4JY65</accession>
<keyword evidence="11" id="KW-1185">Reference proteome</keyword>
<dbReference type="SMART" id="SM00388">
    <property type="entry name" value="HisKA"/>
    <property type="match status" value="1"/>
</dbReference>
<reference evidence="10 11" key="1">
    <citation type="submission" date="2023-04" db="EMBL/GenBank/DDBJ databases">
        <title>Clostridium tannerae sp. nov., isolated from the fecal material of an alpaca.</title>
        <authorList>
            <person name="Miller S."/>
            <person name="Hendry M."/>
            <person name="King J."/>
            <person name="Sankaranarayanan K."/>
            <person name="Lawson P.A."/>
        </authorList>
    </citation>
    <scope>NUCLEOTIDE SEQUENCE [LARGE SCALE GENOMIC DNA]</scope>
    <source>
        <strain evidence="10 11">A1-XYC3</strain>
    </source>
</reference>
<keyword evidence="7" id="KW-0902">Two-component regulatory system</keyword>
<evidence type="ECO:0000256" key="6">
    <source>
        <dbReference type="ARBA" id="ARBA00022777"/>
    </source>
</evidence>
<evidence type="ECO:0000256" key="3">
    <source>
        <dbReference type="ARBA" id="ARBA00012438"/>
    </source>
</evidence>
<evidence type="ECO:0000256" key="4">
    <source>
        <dbReference type="ARBA" id="ARBA00022553"/>
    </source>
</evidence>
<protein>
    <recommendedName>
        <fullName evidence="3">histidine kinase</fullName>
        <ecNumber evidence="3">2.7.13.3</ecNumber>
    </recommendedName>
</protein>
<dbReference type="EMBL" id="JARUJP010000041">
    <property type="protein sequence ID" value="MDW8803100.1"/>
    <property type="molecule type" value="Genomic_DNA"/>
</dbReference>
<evidence type="ECO:0000256" key="5">
    <source>
        <dbReference type="ARBA" id="ARBA00022679"/>
    </source>
</evidence>
<name>A0ABU4JY65_9CLOT</name>
<keyword evidence="8" id="KW-0812">Transmembrane</keyword>
<evidence type="ECO:0000256" key="1">
    <source>
        <dbReference type="ARBA" id="ARBA00000085"/>
    </source>
</evidence>
<feature type="transmembrane region" description="Helical" evidence="8">
    <location>
        <begin position="9"/>
        <end position="32"/>
    </location>
</feature>
<dbReference type="InterPro" id="IPR036097">
    <property type="entry name" value="HisK_dim/P_sf"/>
</dbReference>
<dbReference type="PRINTS" id="PR00344">
    <property type="entry name" value="BCTRLSENSOR"/>
</dbReference>
<keyword evidence="6 10" id="KW-0418">Kinase</keyword>
<dbReference type="Pfam" id="PF00512">
    <property type="entry name" value="HisKA"/>
    <property type="match status" value="1"/>
</dbReference>
<evidence type="ECO:0000313" key="10">
    <source>
        <dbReference type="EMBL" id="MDW8803100.1"/>
    </source>
</evidence>
<evidence type="ECO:0000259" key="9">
    <source>
        <dbReference type="PROSITE" id="PS50109"/>
    </source>
</evidence>
<evidence type="ECO:0000313" key="11">
    <source>
        <dbReference type="Proteomes" id="UP001281656"/>
    </source>
</evidence>
<dbReference type="InterPro" id="IPR036890">
    <property type="entry name" value="HATPase_C_sf"/>
</dbReference>
<evidence type="ECO:0000256" key="7">
    <source>
        <dbReference type="ARBA" id="ARBA00023012"/>
    </source>
</evidence>
<dbReference type="InterPro" id="IPR004358">
    <property type="entry name" value="Sig_transdc_His_kin-like_C"/>
</dbReference>
<organism evidence="10 11">
    <name type="scientific">Clostridium tanneri</name>
    <dbReference type="NCBI Taxonomy" id="3037988"/>
    <lineage>
        <taxon>Bacteria</taxon>
        <taxon>Bacillati</taxon>
        <taxon>Bacillota</taxon>
        <taxon>Clostridia</taxon>
        <taxon>Eubacteriales</taxon>
        <taxon>Clostridiaceae</taxon>
        <taxon>Clostridium</taxon>
    </lineage>
</organism>
<dbReference type="SUPFAM" id="SSF55874">
    <property type="entry name" value="ATPase domain of HSP90 chaperone/DNA topoisomerase II/histidine kinase"/>
    <property type="match status" value="1"/>
</dbReference>
<comment type="caution">
    <text evidence="10">The sequence shown here is derived from an EMBL/GenBank/DDBJ whole genome shotgun (WGS) entry which is preliminary data.</text>
</comment>
<dbReference type="InterPro" id="IPR050351">
    <property type="entry name" value="BphY/WalK/GraS-like"/>
</dbReference>
<sequence length="421" mass="48565">MFKKLRNRFLILNLVIISIMMILSFTSIYLITYKNVRNDINMELNRLSDFNRKPKNHPIEPDLYNNNEKPPVERSISFIVTIDNNKNLTNYFSIFDMDENFYKTVKDTALSKGSNNGRFKLEDTYWEFILQKLPDNSGYRIVFLDVTSRYAYLTNLIYTFSTVALVMLVAIFFISRFFANKSIKPIKETFDRQKQFIADASHELKTPLTVINTNAEVLLSNDEDTIKNQSKWIYLIKSEVERMTKLTNDLLYLAQVDHSDIKLIFTNFDLSEAIENIVLTMEASIFENNILLDYDIEPDIIAYGNSEQIKQVVMILLDNALKYTNPQGKISLSFKKCNTKAVLTVCNTGKGISKDHLDKIFDRFYRVDKSRSKSSGGYGLGLSIARAIVEQHKGKISVKSNINEDTIFTVELPPVENTLLK</sequence>
<feature type="transmembrane region" description="Helical" evidence="8">
    <location>
        <begin position="156"/>
        <end position="179"/>
    </location>
</feature>
<dbReference type="RefSeq" id="WP_318799277.1">
    <property type="nucleotide sequence ID" value="NZ_JARUJP010000041.1"/>
</dbReference>
<evidence type="ECO:0000256" key="2">
    <source>
        <dbReference type="ARBA" id="ARBA00004370"/>
    </source>
</evidence>
<dbReference type="PROSITE" id="PS50109">
    <property type="entry name" value="HIS_KIN"/>
    <property type="match status" value="1"/>
</dbReference>
<keyword evidence="4" id="KW-0597">Phosphoprotein</keyword>
<dbReference type="InterPro" id="IPR003661">
    <property type="entry name" value="HisK_dim/P_dom"/>
</dbReference>
<dbReference type="InterPro" id="IPR003594">
    <property type="entry name" value="HATPase_dom"/>
</dbReference>
<dbReference type="Gene3D" id="1.10.287.130">
    <property type="match status" value="1"/>
</dbReference>
<dbReference type="Pfam" id="PF02518">
    <property type="entry name" value="HATPase_c"/>
    <property type="match status" value="1"/>
</dbReference>